<evidence type="ECO:0000256" key="3">
    <source>
        <dbReference type="ARBA" id="ARBA00022448"/>
    </source>
</evidence>
<feature type="domain" description="Ammonium transporter AmtB-like" evidence="9">
    <location>
        <begin position="16"/>
        <end position="398"/>
    </location>
</feature>
<dbReference type="EMBL" id="MCGO01000013">
    <property type="protein sequence ID" value="ORY47840.1"/>
    <property type="molecule type" value="Genomic_DNA"/>
</dbReference>
<sequence>MSSGSSVTNHSEGLEAAMIFIMIPGLGLFYAGLAEQKNAMTMLHTCLLMFAVIVLQWTLFGYTIAFSDTSSSSVIGDLKYAMLLDTMHSANKLAPTIPNSLWALYQLMAAAITPGLWIGAVAGRMRILPTLVFGVLWSTFVYDVAAYSVFGVNGWLHKMDVLDYAGGTVVHLTAGCTAVVLALVVGKRIDYGKREYSNSSPAYVYIGTALLWFGWMGFDGGCSTAANERAINAAFTTHIAGATGGLVWMAMDALVNKKRLSSIGFCTGAVAGLATMTAGSGHVQPGVGLVFGFLAGVLCFYGVKVMHFLKIDDSLDVMAVHGVGGTLGMILTGIFAQYTVTATGVTESITAGWVDNVWKQVPVQLLAVVAWIPGLHLRCSEEDEVLGLDNSEVGETAYPYVMVESVDKKEFEAAYSQATIV</sequence>
<accession>A0A1Y2CLF9</accession>
<organism evidence="10 11">
    <name type="scientific">Rhizoclosmatium globosum</name>
    <dbReference type="NCBI Taxonomy" id="329046"/>
    <lineage>
        <taxon>Eukaryota</taxon>
        <taxon>Fungi</taxon>
        <taxon>Fungi incertae sedis</taxon>
        <taxon>Chytridiomycota</taxon>
        <taxon>Chytridiomycota incertae sedis</taxon>
        <taxon>Chytridiomycetes</taxon>
        <taxon>Chytridiales</taxon>
        <taxon>Chytriomycetaceae</taxon>
        <taxon>Rhizoclosmatium</taxon>
    </lineage>
</organism>
<comment type="caution">
    <text evidence="10">The sequence shown here is derived from an EMBL/GenBank/DDBJ whole genome shotgun (WGS) entry which is preliminary data.</text>
</comment>
<dbReference type="STRING" id="329046.A0A1Y2CLF9"/>
<feature type="transmembrane region" description="Helical" evidence="8">
    <location>
        <begin position="102"/>
        <end position="123"/>
    </location>
</feature>
<feature type="transmembrane region" description="Helical" evidence="8">
    <location>
        <begin position="315"/>
        <end position="338"/>
    </location>
</feature>
<dbReference type="GO" id="GO:0005886">
    <property type="term" value="C:plasma membrane"/>
    <property type="evidence" value="ECO:0007669"/>
    <property type="project" value="InterPro"/>
</dbReference>
<dbReference type="PRINTS" id="PR00342">
    <property type="entry name" value="RHESUSRHD"/>
</dbReference>
<dbReference type="InterPro" id="IPR002229">
    <property type="entry name" value="RhesusRHD"/>
</dbReference>
<keyword evidence="3" id="KW-0813">Transport</keyword>
<dbReference type="PROSITE" id="PS01219">
    <property type="entry name" value="AMMONIUM_TRANSP"/>
    <property type="match status" value="1"/>
</dbReference>
<feature type="transmembrane region" description="Helical" evidence="8">
    <location>
        <begin position="202"/>
        <end position="218"/>
    </location>
</feature>
<feature type="transmembrane region" description="Helical" evidence="8">
    <location>
        <begin position="260"/>
        <end position="279"/>
    </location>
</feature>
<feature type="transmembrane region" description="Helical" evidence="8">
    <location>
        <begin position="46"/>
        <end position="65"/>
    </location>
</feature>
<dbReference type="InterPro" id="IPR029020">
    <property type="entry name" value="Ammonium/urea_transptr"/>
</dbReference>
<evidence type="ECO:0000259" key="9">
    <source>
        <dbReference type="Pfam" id="PF00909"/>
    </source>
</evidence>
<evidence type="ECO:0000256" key="7">
    <source>
        <dbReference type="ARBA" id="ARBA00023177"/>
    </source>
</evidence>
<dbReference type="SUPFAM" id="SSF111352">
    <property type="entry name" value="Ammonium transporter"/>
    <property type="match status" value="1"/>
</dbReference>
<comment type="similarity">
    <text evidence="2">Belongs to the ammonia transporter channel (TC 1.A.11.2) family.</text>
</comment>
<keyword evidence="6 8" id="KW-0472">Membrane</keyword>
<dbReference type="GO" id="GO:0008519">
    <property type="term" value="F:ammonium channel activity"/>
    <property type="evidence" value="ECO:0007669"/>
    <property type="project" value="InterPro"/>
</dbReference>
<proteinExistence type="inferred from homology"/>
<feature type="transmembrane region" description="Helical" evidence="8">
    <location>
        <begin position="164"/>
        <end position="186"/>
    </location>
</feature>
<evidence type="ECO:0000256" key="5">
    <source>
        <dbReference type="ARBA" id="ARBA00022989"/>
    </source>
</evidence>
<dbReference type="PANTHER" id="PTHR43029">
    <property type="entry name" value="AMMONIUM TRANSPORTER MEP2"/>
    <property type="match status" value="1"/>
</dbReference>
<dbReference type="Gene3D" id="1.10.3430.10">
    <property type="entry name" value="Ammonium transporter AmtB like domains"/>
    <property type="match status" value="1"/>
</dbReference>
<keyword evidence="7" id="KW-0924">Ammonia transport</keyword>
<dbReference type="Proteomes" id="UP000193642">
    <property type="component" value="Unassembled WGS sequence"/>
</dbReference>
<protein>
    <submittedName>
        <fullName evidence="10">Ammonium transporter</fullName>
    </submittedName>
</protein>
<evidence type="ECO:0000256" key="2">
    <source>
        <dbReference type="ARBA" id="ARBA00005887"/>
    </source>
</evidence>
<dbReference type="OrthoDB" id="534912at2759"/>
<reference evidence="10 11" key="1">
    <citation type="submission" date="2016-07" db="EMBL/GenBank/DDBJ databases">
        <title>Pervasive Adenine N6-methylation of Active Genes in Fungi.</title>
        <authorList>
            <consortium name="DOE Joint Genome Institute"/>
            <person name="Mondo S.J."/>
            <person name="Dannebaum R.O."/>
            <person name="Kuo R.C."/>
            <person name="Labutti K."/>
            <person name="Haridas S."/>
            <person name="Kuo A."/>
            <person name="Salamov A."/>
            <person name="Ahrendt S.R."/>
            <person name="Lipzen A."/>
            <person name="Sullivan W."/>
            <person name="Andreopoulos W.B."/>
            <person name="Clum A."/>
            <person name="Lindquist E."/>
            <person name="Daum C."/>
            <person name="Ramamoorthy G.K."/>
            <person name="Gryganskyi A."/>
            <person name="Culley D."/>
            <person name="Magnuson J.K."/>
            <person name="James T.Y."/>
            <person name="O'Malley M.A."/>
            <person name="Stajich J.E."/>
            <person name="Spatafora J.W."/>
            <person name="Visel A."/>
            <person name="Grigoriev I.V."/>
        </authorList>
    </citation>
    <scope>NUCLEOTIDE SEQUENCE [LARGE SCALE GENOMIC DNA]</scope>
    <source>
        <strain evidence="10 11">JEL800</strain>
    </source>
</reference>
<evidence type="ECO:0000313" key="10">
    <source>
        <dbReference type="EMBL" id="ORY47840.1"/>
    </source>
</evidence>
<keyword evidence="4 8" id="KW-0812">Transmembrane</keyword>
<dbReference type="InterPro" id="IPR018047">
    <property type="entry name" value="Ammonium_transpt_CS"/>
</dbReference>
<keyword evidence="5 8" id="KW-1133">Transmembrane helix</keyword>
<evidence type="ECO:0000256" key="8">
    <source>
        <dbReference type="SAM" id="Phobius"/>
    </source>
</evidence>
<gene>
    <name evidence="10" type="ORF">BCR33DRAFT_714892</name>
</gene>
<evidence type="ECO:0000256" key="4">
    <source>
        <dbReference type="ARBA" id="ARBA00022692"/>
    </source>
</evidence>
<dbReference type="InterPro" id="IPR024041">
    <property type="entry name" value="NH4_transpt_AmtB-like_dom"/>
</dbReference>
<feature type="transmembrane region" description="Helical" evidence="8">
    <location>
        <begin position="285"/>
        <end position="303"/>
    </location>
</feature>
<evidence type="ECO:0000256" key="1">
    <source>
        <dbReference type="ARBA" id="ARBA00004141"/>
    </source>
</evidence>
<feature type="transmembrane region" description="Helical" evidence="8">
    <location>
        <begin position="16"/>
        <end position="34"/>
    </location>
</feature>
<evidence type="ECO:0000313" key="11">
    <source>
        <dbReference type="Proteomes" id="UP000193642"/>
    </source>
</evidence>
<feature type="transmembrane region" description="Helical" evidence="8">
    <location>
        <begin position="230"/>
        <end position="248"/>
    </location>
</feature>
<dbReference type="AlphaFoldDB" id="A0A1Y2CLF9"/>
<dbReference type="PANTHER" id="PTHR43029:SF10">
    <property type="entry name" value="AMMONIUM TRANSPORTER MEP2"/>
    <property type="match status" value="1"/>
</dbReference>
<evidence type="ECO:0000256" key="6">
    <source>
        <dbReference type="ARBA" id="ARBA00023136"/>
    </source>
</evidence>
<dbReference type="Pfam" id="PF00909">
    <property type="entry name" value="Ammonium_transp"/>
    <property type="match status" value="1"/>
</dbReference>
<name>A0A1Y2CLF9_9FUNG</name>
<dbReference type="InterPro" id="IPR001905">
    <property type="entry name" value="Ammonium_transpt"/>
</dbReference>
<comment type="subcellular location">
    <subcellularLocation>
        <location evidence="1">Membrane</location>
        <topology evidence="1">Multi-pass membrane protein</topology>
    </subcellularLocation>
</comment>
<feature type="transmembrane region" description="Helical" evidence="8">
    <location>
        <begin position="130"/>
        <end position="152"/>
    </location>
</feature>
<keyword evidence="11" id="KW-1185">Reference proteome</keyword>